<name>A0AAY5KTF3_ESOLU</name>
<evidence type="ECO:0000313" key="4">
    <source>
        <dbReference type="Ensembl" id="ENSELUP00000091956.1"/>
    </source>
</evidence>
<dbReference type="SMART" id="SM00343">
    <property type="entry name" value="ZnF_C2HC"/>
    <property type="match status" value="3"/>
</dbReference>
<feature type="region of interest" description="Disordered" evidence="2">
    <location>
        <begin position="159"/>
        <end position="209"/>
    </location>
</feature>
<dbReference type="Ensembl" id="ENSELUT00000106317.1">
    <property type="protein sequence ID" value="ENSELUP00000091956.1"/>
    <property type="gene ID" value="ENSELUG00000036243.1"/>
</dbReference>
<dbReference type="InterPro" id="IPR036875">
    <property type="entry name" value="Znf_CCHC_sf"/>
</dbReference>
<protein>
    <recommendedName>
        <fullName evidence="3">CCHC-type domain-containing protein</fullName>
    </recommendedName>
</protein>
<keyword evidence="1" id="KW-0862">Zinc</keyword>
<keyword evidence="1" id="KW-0479">Metal-binding</keyword>
<dbReference type="InterPro" id="IPR001878">
    <property type="entry name" value="Znf_CCHC"/>
</dbReference>
<organism evidence="4 5">
    <name type="scientific">Esox lucius</name>
    <name type="common">Northern pike</name>
    <dbReference type="NCBI Taxonomy" id="8010"/>
    <lineage>
        <taxon>Eukaryota</taxon>
        <taxon>Metazoa</taxon>
        <taxon>Chordata</taxon>
        <taxon>Craniata</taxon>
        <taxon>Vertebrata</taxon>
        <taxon>Euteleostomi</taxon>
        <taxon>Actinopterygii</taxon>
        <taxon>Neopterygii</taxon>
        <taxon>Teleostei</taxon>
        <taxon>Protacanthopterygii</taxon>
        <taxon>Esociformes</taxon>
        <taxon>Esocidae</taxon>
        <taxon>Esox</taxon>
    </lineage>
</organism>
<reference evidence="4 5" key="1">
    <citation type="submission" date="2020-02" db="EMBL/GenBank/DDBJ databases">
        <title>Esox lucius (northern pike) genome, fEsoLuc1, primary haplotype.</title>
        <authorList>
            <person name="Myers G."/>
            <person name="Karagic N."/>
            <person name="Meyer A."/>
            <person name="Pippel M."/>
            <person name="Reichard M."/>
            <person name="Winkler S."/>
            <person name="Tracey A."/>
            <person name="Sims Y."/>
            <person name="Howe K."/>
            <person name="Rhie A."/>
            <person name="Formenti G."/>
            <person name="Durbin R."/>
            <person name="Fedrigo O."/>
            <person name="Jarvis E.D."/>
        </authorList>
    </citation>
    <scope>NUCLEOTIDE SEQUENCE [LARGE SCALE GENOMIC DNA]</scope>
</reference>
<dbReference type="GO" id="GO:0008270">
    <property type="term" value="F:zinc ion binding"/>
    <property type="evidence" value="ECO:0007669"/>
    <property type="project" value="UniProtKB-KW"/>
</dbReference>
<evidence type="ECO:0000256" key="2">
    <source>
        <dbReference type="SAM" id="MobiDB-lite"/>
    </source>
</evidence>
<evidence type="ECO:0000313" key="5">
    <source>
        <dbReference type="Proteomes" id="UP000265140"/>
    </source>
</evidence>
<dbReference type="SUPFAM" id="SSF57756">
    <property type="entry name" value="Retrovirus zinc finger-like domains"/>
    <property type="match status" value="1"/>
</dbReference>
<dbReference type="GO" id="GO:0003690">
    <property type="term" value="F:double-stranded DNA binding"/>
    <property type="evidence" value="ECO:0007669"/>
    <property type="project" value="InterPro"/>
</dbReference>
<dbReference type="AlphaFoldDB" id="A0AAY5KTF3"/>
<evidence type="ECO:0000259" key="3">
    <source>
        <dbReference type="PROSITE" id="PS50158"/>
    </source>
</evidence>
<dbReference type="PANTHER" id="PTHR22639:SF3">
    <property type="entry name" value="ZINC FINGER CCHC DOMAIN-CONTAINING PROTEIN 3"/>
    <property type="match status" value="1"/>
</dbReference>
<dbReference type="Pfam" id="PF00098">
    <property type="entry name" value="zf-CCHC"/>
    <property type="match status" value="1"/>
</dbReference>
<dbReference type="InterPro" id="IPR042509">
    <property type="entry name" value="ZCCHC3"/>
</dbReference>
<dbReference type="GO" id="GO:0002218">
    <property type="term" value="P:activation of innate immune response"/>
    <property type="evidence" value="ECO:0007669"/>
    <property type="project" value="InterPro"/>
</dbReference>
<accession>A0AAY5KTF3</accession>
<feature type="domain" description="CCHC-type" evidence="3">
    <location>
        <begin position="142"/>
        <end position="158"/>
    </location>
</feature>
<dbReference type="PROSITE" id="PS50158">
    <property type="entry name" value="ZF_CCHC"/>
    <property type="match status" value="1"/>
</dbReference>
<dbReference type="Gene3D" id="4.10.60.10">
    <property type="entry name" value="Zinc finger, CCHC-type"/>
    <property type="match status" value="1"/>
</dbReference>
<feature type="compositionally biased region" description="Basic residues" evidence="2">
    <location>
        <begin position="182"/>
        <end position="197"/>
    </location>
</feature>
<dbReference type="GeneTree" id="ENSGT00530000063983"/>
<proteinExistence type="predicted"/>
<reference evidence="4" key="2">
    <citation type="submission" date="2025-08" db="UniProtKB">
        <authorList>
            <consortium name="Ensembl"/>
        </authorList>
    </citation>
    <scope>IDENTIFICATION</scope>
</reference>
<sequence>VIEKGGYGNENFPLDGRKNFRVVTIHMYNPFVQDDDVRRFLGEYCNVKAGPRYVKDALGFWTGRRQFQVLLREDATGKDGFLHLPAMFSIGADRGTLYYARQPEFCRRCLKIGHIYANCGLRKCKVCGSDQHETRDCTAPKKCHQCGSEEHLVRECPQRDAGPMPMLQPGEQEEVDMEARRQSRRRGRGRGGARRTRQVALQRKGMMERSQMRMVWSEVRPLRKRVGSRKR</sequence>
<dbReference type="Proteomes" id="UP000265140">
    <property type="component" value="Chromosome 9"/>
</dbReference>
<evidence type="ECO:0000256" key="1">
    <source>
        <dbReference type="PROSITE-ProRule" id="PRU00047"/>
    </source>
</evidence>
<dbReference type="InterPro" id="IPR057811">
    <property type="entry name" value="RBD_ZCCHC3_2nd"/>
</dbReference>
<keyword evidence="1" id="KW-0863">Zinc-finger</keyword>
<keyword evidence="5" id="KW-1185">Reference proteome</keyword>
<dbReference type="GO" id="GO:0003723">
    <property type="term" value="F:RNA binding"/>
    <property type="evidence" value="ECO:0007669"/>
    <property type="project" value="InterPro"/>
</dbReference>
<dbReference type="PANTHER" id="PTHR22639">
    <property type="entry name" value="GAG-RELATED PROTEIN"/>
    <property type="match status" value="1"/>
</dbReference>
<reference evidence="4" key="3">
    <citation type="submission" date="2025-09" db="UniProtKB">
        <authorList>
            <consortium name="Ensembl"/>
        </authorList>
    </citation>
    <scope>IDENTIFICATION</scope>
</reference>
<dbReference type="Pfam" id="PF23058">
    <property type="entry name" value="RBD_ZCCHC3_2nd"/>
    <property type="match status" value="1"/>
</dbReference>